<evidence type="ECO:0000256" key="1">
    <source>
        <dbReference type="SAM" id="MobiDB-lite"/>
    </source>
</evidence>
<dbReference type="Proteomes" id="UP001178507">
    <property type="component" value="Unassembled WGS sequence"/>
</dbReference>
<dbReference type="Pfam" id="PF13884">
    <property type="entry name" value="Peptidase_S74"/>
    <property type="match status" value="1"/>
</dbReference>
<feature type="region of interest" description="Disordered" evidence="1">
    <location>
        <begin position="1"/>
        <end position="23"/>
    </location>
</feature>
<keyword evidence="2" id="KW-0812">Transmembrane</keyword>
<keyword evidence="2" id="KW-0472">Membrane</keyword>
<name>A0AA36MVV3_9DINO</name>
<proteinExistence type="predicted"/>
<evidence type="ECO:0000256" key="2">
    <source>
        <dbReference type="SAM" id="Phobius"/>
    </source>
</evidence>
<evidence type="ECO:0000313" key="4">
    <source>
        <dbReference type="EMBL" id="CAJ1381751.1"/>
    </source>
</evidence>
<dbReference type="PROSITE" id="PS51688">
    <property type="entry name" value="ICA"/>
    <property type="match status" value="1"/>
</dbReference>
<keyword evidence="2" id="KW-1133">Transmembrane helix</keyword>
<protein>
    <recommendedName>
        <fullName evidence="3">Peptidase S74 domain-containing protein</fullName>
    </recommendedName>
</protein>
<evidence type="ECO:0000313" key="5">
    <source>
        <dbReference type="Proteomes" id="UP001178507"/>
    </source>
</evidence>
<organism evidence="4 5">
    <name type="scientific">Effrenium voratum</name>
    <dbReference type="NCBI Taxonomy" id="2562239"/>
    <lineage>
        <taxon>Eukaryota</taxon>
        <taxon>Sar</taxon>
        <taxon>Alveolata</taxon>
        <taxon>Dinophyceae</taxon>
        <taxon>Suessiales</taxon>
        <taxon>Symbiodiniaceae</taxon>
        <taxon>Effrenium</taxon>
    </lineage>
</organism>
<feature type="transmembrane region" description="Helical" evidence="2">
    <location>
        <begin position="155"/>
        <end position="177"/>
    </location>
</feature>
<reference evidence="4" key="1">
    <citation type="submission" date="2023-08" db="EMBL/GenBank/DDBJ databases">
        <authorList>
            <person name="Chen Y."/>
            <person name="Shah S."/>
            <person name="Dougan E. K."/>
            <person name="Thang M."/>
            <person name="Chan C."/>
        </authorList>
    </citation>
    <scope>NUCLEOTIDE SEQUENCE</scope>
</reference>
<feature type="compositionally biased region" description="Low complexity" evidence="1">
    <location>
        <begin position="12"/>
        <end position="23"/>
    </location>
</feature>
<accession>A0AA36MVV3</accession>
<gene>
    <name evidence="4" type="ORF">EVOR1521_LOCUS9335</name>
</gene>
<dbReference type="InterPro" id="IPR030392">
    <property type="entry name" value="S74_ICA"/>
</dbReference>
<dbReference type="AlphaFoldDB" id="A0AA36MVV3"/>
<sequence>MLDAPSVVADAGSSGPPLPLQSSARAGPSPLLAGMARPDMLALALDFAVSGSTLSPQSFARLALPPPVLSSGFLGSLLPSRTCSRPELFSLLPGCFHVGSPSPASAWCRAGAFLFLQSLAQLGLLPAALGISHPGSALAALEFASLDVTSLIRSFLHIAPFLLVLGIASLGSLLIAADFSTTGPFSLPRSHSQSELALAPFGASKLGLPPIAPDVSTPGSSTPLRHFLCPGSLLTPLGPGRSGSAAIVPDLLRLDLVLLLRGFAQVAFSLLALGLARPDSLMAALGSAQVAASLLLQQFACADLPLFAPSIARTDAPTLIADSGHPGMFLFLHCLSRAGSFLFALGIGRLGFFLAVADSSQTDVPPSIRNLGRSGVALLALQACRPGSALSIMDLASFDVFSLVRSFACFGFGPPTTGDATTGGNVNLVSSLTIRHVGRPDFLLFALGLASFGSFSLAPELMQLGFSLVMRSLARLGFMILALHSGGSGSSLPSRNFARPDAALLLCGKARLDSILVANGNLYPGFALYFNGPNNYIYYDTVATELRIHAGGLKRMSISSTGGSLHGTWSSESIISASDERLKRRIEPLDRALAARAQPASISPGPPNRAEAVSWLLRELRPVSYYFREGPEAKLARYGFIAQELEKVMPELVRDHKEKKHVVYQDLVALLALSSQVQQERLEEYEARARKRAEKLRDQGSLLTKLSHAVANLARRITRWETVVRPLNVNKQMKRSK</sequence>
<keyword evidence="5" id="KW-1185">Reference proteome</keyword>
<dbReference type="EMBL" id="CAUJNA010000835">
    <property type="protein sequence ID" value="CAJ1381751.1"/>
    <property type="molecule type" value="Genomic_DNA"/>
</dbReference>
<comment type="caution">
    <text evidence="4">The sequence shown here is derived from an EMBL/GenBank/DDBJ whole genome shotgun (WGS) entry which is preliminary data.</text>
</comment>
<feature type="domain" description="Peptidase S74" evidence="3">
    <location>
        <begin position="578"/>
        <end position="689"/>
    </location>
</feature>
<evidence type="ECO:0000259" key="3">
    <source>
        <dbReference type="PROSITE" id="PS51688"/>
    </source>
</evidence>